<name>A0A0F9NJM0_9ZZZZ</name>
<proteinExistence type="predicted"/>
<evidence type="ECO:0000313" key="1">
    <source>
        <dbReference type="EMBL" id="KKN12182.1"/>
    </source>
</evidence>
<reference evidence="1" key="1">
    <citation type="journal article" date="2015" name="Nature">
        <title>Complex archaea that bridge the gap between prokaryotes and eukaryotes.</title>
        <authorList>
            <person name="Spang A."/>
            <person name="Saw J.H."/>
            <person name="Jorgensen S.L."/>
            <person name="Zaremba-Niedzwiedzka K."/>
            <person name="Martijn J."/>
            <person name="Lind A.E."/>
            <person name="van Eijk R."/>
            <person name="Schleper C."/>
            <person name="Guy L."/>
            <person name="Ettema T.J."/>
        </authorList>
    </citation>
    <scope>NUCLEOTIDE SEQUENCE</scope>
</reference>
<dbReference type="EMBL" id="LAZR01004058">
    <property type="protein sequence ID" value="KKN12182.1"/>
    <property type="molecule type" value="Genomic_DNA"/>
</dbReference>
<comment type="caution">
    <text evidence="1">The sequence shown here is derived from an EMBL/GenBank/DDBJ whole genome shotgun (WGS) entry which is preliminary data.</text>
</comment>
<protein>
    <submittedName>
        <fullName evidence="1">Uncharacterized protein</fullName>
    </submittedName>
</protein>
<organism evidence="1">
    <name type="scientific">marine sediment metagenome</name>
    <dbReference type="NCBI Taxonomy" id="412755"/>
    <lineage>
        <taxon>unclassified sequences</taxon>
        <taxon>metagenomes</taxon>
        <taxon>ecological metagenomes</taxon>
    </lineage>
</organism>
<dbReference type="AlphaFoldDB" id="A0A0F9NJM0"/>
<accession>A0A0F9NJM0</accession>
<sequence>MYQYRNNGRVLDYKDWMTEKADELALEEHGCMFHELPPELSSVIWRKAEEAHANLMPATV</sequence>
<gene>
    <name evidence="1" type="ORF">LCGC14_1019050</name>
</gene>